<feature type="region of interest" description="Disordered" evidence="2">
    <location>
        <begin position="146"/>
        <end position="171"/>
    </location>
</feature>
<proteinExistence type="predicted"/>
<dbReference type="SUPFAM" id="SSF51261">
    <property type="entry name" value="Duplicated hybrid motif"/>
    <property type="match status" value="1"/>
</dbReference>
<feature type="domain" description="M23ase beta-sheet core" evidence="4">
    <location>
        <begin position="448"/>
        <end position="542"/>
    </location>
</feature>
<dbReference type="PANTHER" id="PTHR21666">
    <property type="entry name" value="PEPTIDASE-RELATED"/>
    <property type="match status" value="1"/>
</dbReference>
<dbReference type="EMBL" id="CP041186">
    <property type="protein sequence ID" value="QDG53152.1"/>
    <property type="molecule type" value="Genomic_DNA"/>
</dbReference>
<name>A0A4Y6PXV1_PERCE</name>
<evidence type="ECO:0000256" key="3">
    <source>
        <dbReference type="SAM" id="Phobius"/>
    </source>
</evidence>
<evidence type="ECO:0000313" key="5">
    <source>
        <dbReference type="EMBL" id="QDG53152.1"/>
    </source>
</evidence>
<evidence type="ECO:0000256" key="2">
    <source>
        <dbReference type="SAM" id="MobiDB-lite"/>
    </source>
</evidence>
<dbReference type="Pfam" id="PF01551">
    <property type="entry name" value="Peptidase_M23"/>
    <property type="match status" value="1"/>
</dbReference>
<dbReference type="OrthoDB" id="9784703at2"/>
<dbReference type="GO" id="GO:0004222">
    <property type="term" value="F:metalloendopeptidase activity"/>
    <property type="evidence" value="ECO:0007669"/>
    <property type="project" value="TreeGrafter"/>
</dbReference>
<dbReference type="InterPro" id="IPR016047">
    <property type="entry name" value="M23ase_b-sheet_dom"/>
</dbReference>
<dbReference type="Proteomes" id="UP000315995">
    <property type="component" value="Chromosome"/>
</dbReference>
<evidence type="ECO:0000259" key="4">
    <source>
        <dbReference type="Pfam" id="PF01551"/>
    </source>
</evidence>
<dbReference type="CDD" id="cd12797">
    <property type="entry name" value="M23_peptidase"/>
    <property type="match status" value="1"/>
</dbReference>
<accession>A0A5B8Y9K2</accession>
<keyword evidence="3" id="KW-0812">Transmembrane</keyword>
<keyword evidence="6" id="KW-1185">Reference proteome</keyword>
<accession>A0A4Y6PXV1</accession>
<dbReference type="InterPro" id="IPR050570">
    <property type="entry name" value="Cell_wall_metabolism_enzyme"/>
</dbReference>
<organism evidence="5 6">
    <name type="scientific">Persicimonas caeni</name>
    <dbReference type="NCBI Taxonomy" id="2292766"/>
    <lineage>
        <taxon>Bacteria</taxon>
        <taxon>Deltaproteobacteria</taxon>
        <taxon>Bradymonadales</taxon>
        <taxon>Bradymonadaceae</taxon>
        <taxon>Persicimonas</taxon>
    </lineage>
</organism>
<dbReference type="Gene3D" id="2.70.70.10">
    <property type="entry name" value="Glucose Permease (Domain IIA)"/>
    <property type="match status" value="1"/>
</dbReference>
<evidence type="ECO:0000256" key="1">
    <source>
        <dbReference type="ARBA" id="ARBA00022729"/>
    </source>
</evidence>
<dbReference type="InterPro" id="IPR011055">
    <property type="entry name" value="Dup_hybrid_motif"/>
</dbReference>
<keyword evidence="3" id="KW-1133">Transmembrane helix</keyword>
<dbReference type="AlphaFoldDB" id="A0A4Y6PXV1"/>
<protein>
    <recommendedName>
        <fullName evidence="4">M23ase beta-sheet core domain-containing protein</fullName>
    </recommendedName>
</protein>
<keyword evidence="3" id="KW-0472">Membrane</keyword>
<feature type="transmembrane region" description="Helical" evidence="3">
    <location>
        <begin position="199"/>
        <end position="220"/>
    </location>
</feature>
<feature type="region of interest" description="Disordered" evidence="2">
    <location>
        <begin position="1"/>
        <end position="33"/>
    </location>
</feature>
<keyword evidence="1" id="KW-0732">Signal</keyword>
<reference evidence="5 6" key="1">
    <citation type="submission" date="2019-06" db="EMBL/GenBank/DDBJ databases">
        <title>Persicimonas caeni gen. nov., sp. nov., a predatory bacterium isolated from solar saltern.</title>
        <authorList>
            <person name="Wang S."/>
        </authorList>
    </citation>
    <scope>NUCLEOTIDE SEQUENCE [LARGE SCALE GENOMIC DNA]</scope>
    <source>
        <strain evidence="5 6">YN101</strain>
    </source>
</reference>
<gene>
    <name evidence="5" type="ORF">FIV42_21115</name>
</gene>
<evidence type="ECO:0000313" key="6">
    <source>
        <dbReference type="Proteomes" id="UP000315995"/>
    </source>
</evidence>
<dbReference type="PANTHER" id="PTHR21666:SF289">
    <property type="entry name" value="L-ALA--D-GLU ENDOPEPTIDASE"/>
    <property type="match status" value="1"/>
</dbReference>
<sequence>MGRSPSWASAPRCSPTASCSSRRRRSQVTSISSPRYRGWRRAWRSSRSTFHRHKPPRRCRSCAGCCGWELGYWSCSSSPASVKCVDIWFVWPTNRPARPSCWPCSAPRRRSCGALRLYAGSPSVCGRASSHSQGCSPCCSCGKTRVRFSSGSPTAPRRGRGRSLPRRSSSVLFLGPPPDGSPIAVVDTRVMLMTWNSKILFRCASAAGAMLLVLLATQAISAQSRDGAAGFVERLDKLEKSVGERQRHTAELREELEAMTRALRREATSLETANRARLRVKRKVAEQLVAWERADRELRRAARYLPPGDAADTQVLLARAEPEALRGRMDDIGVLQTIETDVRRTRDRVADRAGLVVQIAQSAGDTEAAEATREKVVEEARRPQNQKQVDEELERADEALENSLGMLLKNETQRDFHRLKGTLLPPVANGPTFGYGPRKQKGSMSYVRHTGLTWKIRSNTPVKTVASGVVVFAGRFEGFGKMIIVDHGQDYHSLYAHLGSLDVEVGKSIGRGTVLGKSGESGSFEGPKLYFELRKDGKPFDPSPWFIQR</sequence>